<accession>B4NAC2</accession>
<evidence type="ECO:0000256" key="1">
    <source>
        <dbReference type="SAM" id="SignalP"/>
    </source>
</evidence>
<evidence type="ECO:0008006" key="4">
    <source>
        <dbReference type="Google" id="ProtNLM"/>
    </source>
</evidence>
<evidence type="ECO:0000313" key="2">
    <source>
        <dbReference type="EMBL" id="EDW80736.2"/>
    </source>
</evidence>
<dbReference type="Gene3D" id="2.40.128.20">
    <property type="match status" value="1"/>
</dbReference>
<gene>
    <name evidence="2" type="primary">Dwil\GK11686</name>
    <name evidence="2" type="ORF">Dwil_GK11686</name>
</gene>
<protein>
    <recommendedName>
        <fullName evidence="4">Lipocalin/cytosolic fatty-acid binding domain-containing protein</fullName>
    </recommendedName>
</protein>
<reference evidence="2 3" key="1">
    <citation type="journal article" date="2007" name="Nature">
        <title>Evolution of genes and genomes on the Drosophila phylogeny.</title>
        <authorList>
            <consortium name="Drosophila 12 Genomes Consortium"/>
            <person name="Clark A.G."/>
            <person name="Eisen M.B."/>
            <person name="Smith D.R."/>
            <person name="Bergman C.M."/>
            <person name="Oliver B."/>
            <person name="Markow T.A."/>
            <person name="Kaufman T.C."/>
            <person name="Kellis M."/>
            <person name="Gelbart W."/>
            <person name="Iyer V.N."/>
            <person name="Pollard D.A."/>
            <person name="Sackton T.B."/>
            <person name="Larracuente A.M."/>
            <person name="Singh N.D."/>
            <person name="Abad J.P."/>
            <person name="Abt D.N."/>
            <person name="Adryan B."/>
            <person name="Aguade M."/>
            <person name="Akashi H."/>
            <person name="Anderson W.W."/>
            <person name="Aquadro C.F."/>
            <person name="Ardell D.H."/>
            <person name="Arguello R."/>
            <person name="Artieri C.G."/>
            <person name="Barbash D.A."/>
            <person name="Barker D."/>
            <person name="Barsanti P."/>
            <person name="Batterham P."/>
            <person name="Batzoglou S."/>
            <person name="Begun D."/>
            <person name="Bhutkar A."/>
            <person name="Blanco E."/>
            <person name="Bosak S.A."/>
            <person name="Bradley R.K."/>
            <person name="Brand A.D."/>
            <person name="Brent M.R."/>
            <person name="Brooks A.N."/>
            <person name="Brown R.H."/>
            <person name="Butlin R.K."/>
            <person name="Caggese C."/>
            <person name="Calvi B.R."/>
            <person name="Bernardo de Carvalho A."/>
            <person name="Caspi A."/>
            <person name="Castrezana S."/>
            <person name="Celniker S.E."/>
            <person name="Chang J.L."/>
            <person name="Chapple C."/>
            <person name="Chatterji S."/>
            <person name="Chinwalla A."/>
            <person name="Civetta A."/>
            <person name="Clifton S.W."/>
            <person name="Comeron J.M."/>
            <person name="Costello J.C."/>
            <person name="Coyne J.A."/>
            <person name="Daub J."/>
            <person name="David R.G."/>
            <person name="Delcher A.L."/>
            <person name="Delehaunty K."/>
            <person name="Do C.B."/>
            <person name="Ebling H."/>
            <person name="Edwards K."/>
            <person name="Eickbush T."/>
            <person name="Evans J.D."/>
            <person name="Filipski A."/>
            <person name="Findeiss S."/>
            <person name="Freyhult E."/>
            <person name="Fulton L."/>
            <person name="Fulton R."/>
            <person name="Garcia A.C."/>
            <person name="Gardiner A."/>
            <person name="Garfield D.A."/>
            <person name="Garvin B.E."/>
            <person name="Gibson G."/>
            <person name="Gilbert D."/>
            <person name="Gnerre S."/>
            <person name="Godfrey J."/>
            <person name="Good R."/>
            <person name="Gotea V."/>
            <person name="Gravely B."/>
            <person name="Greenberg A.J."/>
            <person name="Griffiths-Jones S."/>
            <person name="Gross S."/>
            <person name="Guigo R."/>
            <person name="Gustafson E.A."/>
            <person name="Haerty W."/>
            <person name="Hahn M.W."/>
            <person name="Halligan D.L."/>
            <person name="Halpern A.L."/>
            <person name="Halter G.M."/>
            <person name="Han M.V."/>
            <person name="Heger A."/>
            <person name="Hillier L."/>
            <person name="Hinrichs A.S."/>
            <person name="Holmes I."/>
            <person name="Hoskins R.A."/>
            <person name="Hubisz M.J."/>
            <person name="Hultmark D."/>
            <person name="Huntley M.A."/>
            <person name="Jaffe D.B."/>
            <person name="Jagadeeshan S."/>
            <person name="Jeck W.R."/>
            <person name="Johnson J."/>
            <person name="Jones C.D."/>
            <person name="Jordan W.C."/>
            <person name="Karpen G.H."/>
            <person name="Kataoka E."/>
            <person name="Keightley P.D."/>
            <person name="Kheradpour P."/>
            <person name="Kirkness E.F."/>
            <person name="Koerich L.B."/>
            <person name="Kristiansen K."/>
            <person name="Kudrna D."/>
            <person name="Kulathinal R.J."/>
            <person name="Kumar S."/>
            <person name="Kwok R."/>
            <person name="Lander E."/>
            <person name="Langley C.H."/>
            <person name="Lapoint R."/>
            <person name="Lazzaro B.P."/>
            <person name="Lee S.J."/>
            <person name="Levesque L."/>
            <person name="Li R."/>
            <person name="Lin C.F."/>
            <person name="Lin M.F."/>
            <person name="Lindblad-Toh K."/>
            <person name="Llopart A."/>
            <person name="Long M."/>
            <person name="Low L."/>
            <person name="Lozovsky E."/>
            <person name="Lu J."/>
            <person name="Luo M."/>
            <person name="Machado C.A."/>
            <person name="Makalowski W."/>
            <person name="Marzo M."/>
            <person name="Matsuda M."/>
            <person name="Matzkin L."/>
            <person name="McAllister B."/>
            <person name="McBride C.S."/>
            <person name="McKernan B."/>
            <person name="McKernan K."/>
            <person name="Mendez-Lago M."/>
            <person name="Minx P."/>
            <person name="Mollenhauer M.U."/>
            <person name="Montooth K."/>
            <person name="Mount S.M."/>
            <person name="Mu X."/>
            <person name="Myers E."/>
            <person name="Negre B."/>
            <person name="Newfeld S."/>
            <person name="Nielsen R."/>
            <person name="Noor M.A."/>
            <person name="O'Grady P."/>
            <person name="Pachter L."/>
            <person name="Papaceit M."/>
            <person name="Parisi M.J."/>
            <person name="Parisi M."/>
            <person name="Parts L."/>
            <person name="Pedersen J.S."/>
            <person name="Pesole G."/>
            <person name="Phillippy A.M."/>
            <person name="Ponting C.P."/>
            <person name="Pop M."/>
            <person name="Porcelli D."/>
            <person name="Powell J.R."/>
            <person name="Prohaska S."/>
            <person name="Pruitt K."/>
            <person name="Puig M."/>
            <person name="Quesneville H."/>
            <person name="Ram K.R."/>
            <person name="Rand D."/>
            <person name="Rasmussen M.D."/>
            <person name="Reed L.K."/>
            <person name="Reenan R."/>
            <person name="Reily A."/>
            <person name="Remington K.A."/>
            <person name="Rieger T.T."/>
            <person name="Ritchie M.G."/>
            <person name="Robin C."/>
            <person name="Rogers Y.H."/>
            <person name="Rohde C."/>
            <person name="Rozas J."/>
            <person name="Rubenfield M.J."/>
            <person name="Ruiz A."/>
            <person name="Russo S."/>
            <person name="Salzberg S.L."/>
            <person name="Sanchez-Gracia A."/>
            <person name="Saranga D.J."/>
            <person name="Sato H."/>
            <person name="Schaeffer S.W."/>
            <person name="Schatz M.C."/>
            <person name="Schlenke T."/>
            <person name="Schwartz R."/>
            <person name="Segarra C."/>
            <person name="Singh R.S."/>
            <person name="Sirot L."/>
            <person name="Sirota M."/>
            <person name="Sisneros N.B."/>
            <person name="Smith C.D."/>
            <person name="Smith T.F."/>
            <person name="Spieth J."/>
            <person name="Stage D.E."/>
            <person name="Stark A."/>
            <person name="Stephan W."/>
            <person name="Strausberg R.L."/>
            <person name="Strempel S."/>
            <person name="Sturgill D."/>
            <person name="Sutton G."/>
            <person name="Sutton G.G."/>
            <person name="Tao W."/>
            <person name="Teichmann S."/>
            <person name="Tobari Y.N."/>
            <person name="Tomimura Y."/>
            <person name="Tsolas J.M."/>
            <person name="Valente V.L."/>
            <person name="Venter E."/>
            <person name="Venter J.C."/>
            <person name="Vicario S."/>
            <person name="Vieira F.G."/>
            <person name="Vilella A.J."/>
            <person name="Villasante A."/>
            <person name="Walenz B."/>
            <person name="Wang J."/>
            <person name="Wasserman M."/>
            <person name="Watts T."/>
            <person name="Wilson D."/>
            <person name="Wilson R.K."/>
            <person name="Wing R.A."/>
            <person name="Wolfner M.F."/>
            <person name="Wong A."/>
            <person name="Wong G.K."/>
            <person name="Wu C.I."/>
            <person name="Wu G."/>
            <person name="Yamamoto D."/>
            <person name="Yang H.P."/>
            <person name="Yang S.P."/>
            <person name="Yorke J.A."/>
            <person name="Yoshida K."/>
            <person name="Zdobnov E."/>
            <person name="Zhang P."/>
            <person name="Zhang Y."/>
            <person name="Zimin A.V."/>
            <person name="Baldwin J."/>
            <person name="Abdouelleil A."/>
            <person name="Abdulkadir J."/>
            <person name="Abebe A."/>
            <person name="Abera B."/>
            <person name="Abreu J."/>
            <person name="Acer S.C."/>
            <person name="Aftuck L."/>
            <person name="Alexander A."/>
            <person name="An P."/>
            <person name="Anderson E."/>
            <person name="Anderson S."/>
            <person name="Arachi H."/>
            <person name="Azer M."/>
            <person name="Bachantsang P."/>
            <person name="Barry A."/>
            <person name="Bayul T."/>
            <person name="Berlin A."/>
            <person name="Bessette D."/>
            <person name="Bloom T."/>
            <person name="Blye J."/>
            <person name="Boguslavskiy L."/>
            <person name="Bonnet C."/>
            <person name="Boukhgalter B."/>
            <person name="Bourzgui I."/>
            <person name="Brown A."/>
            <person name="Cahill P."/>
            <person name="Channer S."/>
            <person name="Cheshatsang Y."/>
            <person name="Chuda L."/>
            <person name="Citroen M."/>
            <person name="Collymore A."/>
            <person name="Cooke P."/>
            <person name="Costello M."/>
            <person name="D'Aco K."/>
            <person name="Daza R."/>
            <person name="De Haan G."/>
            <person name="DeGray S."/>
            <person name="DeMaso C."/>
            <person name="Dhargay N."/>
            <person name="Dooley K."/>
            <person name="Dooley E."/>
            <person name="Doricent M."/>
            <person name="Dorje P."/>
            <person name="Dorjee K."/>
            <person name="Dupes A."/>
            <person name="Elong R."/>
            <person name="Falk J."/>
            <person name="Farina A."/>
            <person name="Faro S."/>
            <person name="Ferguson D."/>
            <person name="Fisher S."/>
            <person name="Foley C.D."/>
            <person name="Franke A."/>
            <person name="Friedrich D."/>
            <person name="Gadbois L."/>
            <person name="Gearin G."/>
            <person name="Gearin C.R."/>
            <person name="Giannoukos G."/>
            <person name="Goode T."/>
            <person name="Graham J."/>
            <person name="Grandbois E."/>
            <person name="Grewal S."/>
            <person name="Gyaltsen K."/>
            <person name="Hafez N."/>
            <person name="Hagos B."/>
            <person name="Hall J."/>
            <person name="Henson C."/>
            <person name="Hollinger A."/>
            <person name="Honan T."/>
            <person name="Huard M.D."/>
            <person name="Hughes L."/>
            <person name="Hurhula B."/>
            <person name="Husby M.E."/>
            <person name="Kamat A."/>
            <person name="Kanga B."/>
            <person name="Kashin S."/>
            <person name="Khazanovich D."/>
            <person name="Kisner P."/>
            <person name="Lance K."/>
            <person name="Lara M."/>
            <person name="Lee W."/>
            <person name="Lennon N."/>
            <person name="Letendre F."/>
            <person name="LeVine R."/>
            <person name="Lipovsky A."/>
            <person name="Liu X."/>
            <person name="Liu J."/>
            <person name="Liu S."/>
            <person name="Lokyitsang T."/>
            <person name="Lokyitsang Y."/>
            <person name="Lubonja R."/>
            <person name="Lui A."/>
            <person name="MacDonald P."/>
            <person name="Magnisalis V."/>
            <person name="Maru K."/>
            <person name="Matthews C."/>
            <person name="McCusker W."/>
            <person name="McDonough S."/>
            <person name="Mehta T."/>
            <person name="Meldrim J."/>
            <person name="Meneus L."/>
            <person name="Mihai O."/>
            <person name="Mihalev A."/>
            <person name="Mihova T."/>
            <person name="Mittelman R."/>
            <person name="Mlenga V."/>
            <person name="Montmayeur A."/>
            <person name="Mulrain L."/>
            <person name="Navidi A."/>
            <person name="Naylor J."/>
            <person name="Negash T."/>
            <person name="Nguyen T."/>
            <person name="Nguyen N."/>
            <person name="Nicol R."/>
            <person name="Norbu C."/>
            <person name="Norbu N."/>
            <person name="Novod N."/>
            <person name="O'Neill B."/>
            <person name="Osman S."/>
            <person name="Markiewicz E."/>
            <person name="Oyono O.L."/>
            <person name="Patti C."/>
            <person name="Phunkhang P."/>
            <person name="Pierre F."/>
            <person name="Priest M."/>
            <person name="Raghuraman S."/>
            <person name="Rege F."/>
            <person name="Reyes R."/>
            <person name="Rise C."/>
            <person name="Rogov P."/>
            <person name="Ross K."/>
            <person name="Ryan E."/>
            <person name="Settipalli S."/>
            <person name="Shea T."/>
            <person name="Sherpa N."/>
            <person name="Shi L."/>
            <person name="Shih D."/>
            <person name="Sparrow T."/>
            <person name="Spaulding J."/>
            <person name="Stalker J."/>
            <person name="Stange-Thomann N."/>
            <person name="Stavropoulos S."/>
            <person name="Stone C."/>
            <person name="Strader C."/>
            <person name="Tesfaye S."/>
            <person name="Thomson T."/>
            <person name="Thoulutsang Y."/>
            <person name="Thoulutsang D."/>
            <person name="Topham K."/>
            <person name="Topping I."/>
            <person name="Tsamla T."/>
            <person name="Vassiliev H."/>
            <person name="Vo A."/>
            <person name="Wangchuk T."/>
            <person name="Wangdi T."/>
            <person name="Weiand M."/>
            <person name="Wilkinson J."/>
            <person name="Wilson A."/>
            <person name="Yadav S."/>
            <person name="Young G."/>
            <person name="Yu Q."/>
            <person name="Zembek L."/>
            <person name="Zhong D."/>
            <person name="Zimmer A."/>
            <person name="Zwirko Z."/>
            <person name="Jaffe D.B."/>
            <person name="Alvarez P."/>
            <person name="Brockman W."/>
            <person name="Butler J."/>
            <person name="Chin C."/>
            <person name="Gnerre S."/>
            <person name="Grabherr M."/>
            <person name="Kleber M."/>
            <person name="Mauceli E."/>
            <person name="MacCallum I."/>
        </authorList>
    </citation>
    <scope>NUCLEOTIDE SEQUENCE [LARGE SCALE GENOMIC DNA]</scope>
    <source>
        <strain evidence="3">Tucson 14030-0811.24</strain>
    </source>
</reference>
<dbReference type="SUPFAM" id="SSF50814">
    <property type="entry name" value="Lipocalins"/>
    <property type="match status" value="1"/>
</dbReference>
<dbReference type="eggNOG" id="ENOG502T7B3">
    <property type="taxonomic scope" value="Eukaryota"/>
</dbReference>
<dbReference type="Proteomes" id="UP000007798">
    <property type="component" value="Unassembled WGS sequence"/>
</dbReference>
<dbReference type="OrthoDB" id="8032801at2759"/>
<sequence length="251" mass="28306">MYLRTLTVLITLCMMQEVFMQMRIPERSDTAQSYNCQNDVSGFAFNLSALSGYWYEAARVPNQDVLQCLNVSVPANISTENELDLDLKYISTVNGQWQSTEEIVSFPWNTTTQNGVFDLNYESELLSVKVTYKMIITDYNRFALMCGYATVSPVPLFKLFTRERELDPQLKTQILDQIEKYAGDVSSQIFWTMQSPDKCNSGIRHGIPNGFILLTTLSLPSPATFCSSIVIDYPSSVLSSCGKVNEVQKLG</sequence>
<keyword evidence="1" id="KW-0732">Signal</keyword>
<dbReference type="SMR" id="B4NAC2"/>
<dbReference type="CDD" id="cd00301">
    <property type="entry name" value="lipocalin_FABP"/>
    <property type="match status" value="1"/>
</dbReference>
<dbReference type="InterPro" id="IPR012674">
    <property type="entry name" value="Calycin"/>
</dbReference>
<dbReference type="InParanoid" id="B4NAC2"/>
<dbReference type="HOGENOM" id="CLU_108647_0_0_1"/>
<keyword evidence="3" id="KW-1185">Reference proteome</keyword>
<proteinExistence type="predicted"/>
<evidence type="ECO:0000313" key="3">
    <source>
        <dbReference type="Proteomes" id="UP000007798"/>
    </source>
</evidence>
<feature type="chain" id="PRO_5006458302" description="Lipocalin/cytosolic fatty-acid binding domain-containing protein" evidence="1">
    <location>
        <begin position="21"/>
        <end position="251"/>
    </location>
</feature>
<dbReference type="AlphaFoldDB" id="B4NAC2"/>
<feature type="signal peptide" evidence="1">
    <location>
        <begin position="1"/>
        <end position="20"/>
    </location>
</feature>
<name>B4NAC2_DROWI</name>
<organism evidence="2 3">
    <name type="scientific">Drosophila willistoni</name>
    <name type="common">Fruit fly</name>
    <dbReference type="NCBI Taxonomy" id="7260"/>
    <lineage>
        <taxon>Eukaryota</taxon>
        <taxon>Metazoa</taxon>
        <taxon>Ecdysozoa</taxon>
        <taxon>Arthropoda</taxon>
        <taxon>Hexapoda</taxon>
        <taxon>Insecta</taxon>
        <taxon>Pterygota</taxon>
        <taxon>Neoptera</taxon>
        <taxon>Endopterygota</taxon>
        <taxon>Diptera</taxon>
        <taxon>Brachycera</taxon>
        <taxon>Muscomorpha</taxon>
        <taxon>Ephydroidea</taxon>
        <taxon>Drosophilidae</taxon>
        <taxon>Drosophila</taxon>
        <taxon>Sophophora</taxon>
    </lineage>
</organism>
<dbReference type="EMBL" id="CH964232">
    <property type="protein sequence ID" value="EDW80736.2"/>
    <property type="molecule type" value="Genomic_DNA"/>
</dbReference>